<keyword evidence="3 6" id="KW-0732">Signal</keyword>
<dbReference type="GO" id="GO:0042124">
    <property type="term" value="F:1,3-beta-glucanosyltransferase activity"/>
    <property type="evidence" value="ECO:0007669"/>
    <property type="project" value="TreeGrafter"/>
</dbReference>
<keyword evidence="8" id="KW-1185">Reference proteome</keyword>
<accession>A0A1B7NPA2</accession>
<name>A0A1B7NPA2_9EURO</name>
<dbReference type="Gene3D" id="3.20.20.80">
    <property type="entry name" value="Glycosidases"/>
    <property type="match status" value="1"/>
</dbReference>
<sequence length="176" mass="19251">MTLIRAFTALFALLTSTVVAVTPIEVEGSQFVYTNSKKRFQIIGVDYQPGGSSGYNEESGADPLSDGDICLRDAALLQRLGANTIRVYNVNPKTNHDLCASIFNAAGIYMILDVNAPVGHQSLNRIDPKSTYHKGYMERVFGVVEASKTTPILWLFSAGMKSSMKMLSSRFLLTFG</sequence>
<reference evidence="7 8" key="1">
    <citation type="submission" date="2015-07" db="EMBL/GenBank/DDBJ databases">
        <title>Emmonsia species relationships and genome sequence.</title>
        <authorList>
            <person name="Cuomo C.A."/>
            <person name="Schwartz I.S."/>
            <person name="Kenyon C."/>
            <person name="de Hoog G.S."/>
            <person name="Govender N.P."/>
            <person name="Botha A."/>
            <person name="Moreno L."/>
            <person name="de Vries M."/>
            <person name="Munoz J.F."/>
            <person name="Stielow J.B."/>
        </authorList>
    </citation>
    <scope>NUCLEOTIDE SEQUENCE [LARGE SCALE GENOMIC DNA]</scope>
    <source>
        <strain evidence="7 8">CBS 136260</strain>
    </source>
</reference>
<evidence type="ECO:0000256" key="1">
    <source>
        <dbReference type="ARBA" id="ARBA00004609"/>
    </source>
</evidence>
<dbReference type="PANTHER" id="PTHR31468">
    <property type="entry name" value="1,3-BETA-GLUCANOSYLTRANSFERASE GAS1"/>
    <property type="match status" value="1"/>
</dbReference>
<comment type="caution">
    <text evidence="7">The sequence shown here is derived from an EMBL/GenBank/DDBJ whole genome shotgun (WGS) entry which is preliminary data.</text>
</comment>
<dbReference type="SUPFAM" id="SSF51445">
    <property type="entry name" value="(Trans)glycosidases"/>
    <property type="match status" value="1"/>
</dbReference>
<keyword evidence="6" id="KW-0808">Transferase</keyword>
<dbReference type="OrthoDB" id="421038at2759"/>
<evidence type="ECO:0000313" key="7">
    <source>
        <dbReference type="EMBL" id="OAX78467.1"/>
    </source>
</evidence>
<dbReference type="GO" id="GO:0005886">
    <property type="term" value="C:plasma membrane"/>
    <property type="evidence" value="ECO:0007669"/>
    <property type="project" value="UniProtKB-SubCell"/>
</dbReference>
<dbReference type="InterPro" id="IPR004886">
    <property type="entry name" value="Glucanosyltransferase"/>
</dbReference>
<evidence type="ECO:0000256" key="4">
    <source>
        <dbReference type="ARBA" id="ARBA00023180"/>
    </source>
</evidence>
<dbReference type="Pfam" id="PF03198">
    <property type="entry name" value="Glyco_hydro_72"/>
    <property type="match status" value="1"/>
</dbReference>
<evidence type="ECO:0000313" key="8">
    <source>
        <dbReference type="Proteomes" id="UP000091918"/>
    </source>
</evidence>
<keyword evidence="6" id="KW-0336">GPI-anchor</keyword>
<proteinExistence type="inferred from homology"/>
<dbReference type="GO" id="GO:0098552">
    <property type="term" value="C:side of membrane"/>
    <property type="evidence" value="ECO:0007669"/>
    <property type="project" value="UniProtKB-KW"/>
</dbReference>
<keyword evidence="4" id="KW-0325">Glycoprotein</keyword>
<dbReference type="PANTHER" id="PTHR31468:SF4">
    <property type="entry name" value="1,3-BETA-GLUCANOSYLTRANSFERASE GAS3-RELATED"/>
    <property type="match status" value="1"/>
</dbReference>
<dbReference type="GO" id="GO:0071970">
    <property type="term" value="P:fungal-type cell wall (1-&gt;3)-beta-D-glucan biosynthetic process"/>
    <property type="evidence" value="ECO:0007669"/>
    <property type="project" value="TreeGrafter"/>
</dbReference>
<feature type="signal peptide" evidence="6">
    <location>
        <begin position="1"/>
        <end position="20"/>
    </location>
</feature>
<comment type="subcellular location">
    <subcellularLocation>
        <location evidence="1 6">Cell membrane</location>
        <topology evidence="1 6">Lipid-anchor</topology>
        <topology evidence="1 6">GPI-anchor</topology>
    </subcellularLocation>
</comment>
<dbReference type="GO" id="GO:0031505">
    <property type="term" value="P:fungal-type cell wall organization"/>
    <property type="evidence" value="ECO:0007669"/>
    <property type="project" value="TreeGrafter"/>
</dbReference>
<dbReference type="EC" id="2.4.1.-" evidence="6"/>
<comment type="similarity">
    <text evidence="2 6">Belongs to the glycosyl hydrolase 72 family.</text>
</comment>
<evidence type="ECO:0000256" key="3">
    <source>
        <dbReference type="ARBA" id="ARBA00022729"/>
    </source>
</evidence>
<dbReference type="AlphaFoldDB" id="A0A1B7NPA2"/>
<comment type="function">
    <text evidence="6">Splits internally a 1,3-beta-glucan molecule and transfers the newly generated reducing end (the donor) to the non-reducing end of another 1,3-beta-glucan molecule (the acceptor) forming a 1,3-beta linkage, resulting in the elongation of 1,3-beta-glucan chains in the cell wall.</text>
</comment>
<dbReference type="STRING" id="1658172.A0A1B7NPA2"/>
<dbReference type="InterPro" id="IPR017853">
    <property type="entry name" value="GH"/>
</dbReference>
<keyword evidence="5 6" id="KW-0449">Lipoprotein</keyword>
<evidence type="ECO:0000256" key="2">
    <source>
        <dbReference type="ARBA" id="ARBA00007528"/>
    </source>
</evidence>
<evidence type="ECO:0000256" key="6">
    <source>
        <dbReference type="RuleBase" id="RU361209"/>
    </source>
</evidence>
<dbReference type="Proteomes" id="UP000091918">
    <property type="component" value="Unassembled WGS sequence"/>
</dbReference>
<organism evidence="7 8">
    <name type="scientific">Emergomyces africanus</name>
    <dbReference type="NCBI Taxonomy" id="1955775"/>
    <lineage>
        <taxon>Eukaryota</taxon>
        <taxon>Fungi</taxon>
        <taxon>Dikarya</taxon>
        <taxon>Ascomycota</taxon>
        <taxon>Pezizomycotina</taxon>
        <taxon>Eurotiomycetes</taxon>
        <taxon>Eurotiomycetidae</taxon>
        <taxon>Onygenales</taxon>
        <taxon>Ajellomycetaceae</taxon>
        <taxon>Emergomyces</taxon>
    </lineage>
</organism>
<dbReference type="EMBL" id="LGUA01001501">
    <property type="protein sequence ID" value="OAX78467.1"/>
    <property type="molecule type" value="Genomic_DNA"/>
</dbReference>
<feature type="chain" id="PRO_5008447654" description="1,3-beta-glucanosyltransferase" evidence="6">
    <location>
        <begin position="21"/>
        <end position="176"/>
    </location>
</feature>
<keyword evidence="6" id="KW-0472">Membrane</keyword>
<gene>
    <name evidence="7" type="ORF">ACJ72_07223</name>
</gene>
<evidence type="ECO:0000256" key="5">
    <source>
        <dbReference type="ARBA" id="ARBA00023288"/>
    </source>
</evidence>
<protein>
    <recommendedName>
        <fullName evidence="6">1,3-beta-glucanosyltransferase</fullName>
        <ecNumber evidence="6">2.4.1.-</ecNumber>
    </recommendedName>
</protein>